<dbReference type="RefSeq" id="WP_243990303.1">
    <property type="nucleotide sequence ID" value="NZ_JALHLE010000003.1"/>
</dbReference>
<proteinExistence type="predicted"/>
<reference evidence="1" key="1">
    <citation type="submission" date="2022-03" db="EMBL/GenBank/DDBJ databases">
        <title>Identification of a novel bacterium isolated from mangrove sediments.</title>
        <authorList>
            <person name="Pan X."/>
        </authorList>
    </citation>
    <scope>NUCLEOTIDE SEQUENCE</scope>
    <source>
        <strain evidence="1">B2580</strain>
    </source>
</reference>
<evidence type="ECO:0000313" key="1">
    <source>
        <dbReference type="EMBL" id="MCJ2177389.1"/>
    </source>
</evidence>
<keyword evidence="2" id="KW-1185">Reference proteome</keyword>
<dbReference type="EMBL" id="JALHLE010000003">
    <property type="protein sequence ID" value="MCJ2177389.1"/>
    <property type="molecule type" value="Genomic_DNA"/>
</dbReference>
<gene>
    <name evidence="1" type="ORF">MTR64_02340</name>
</gene>
<evidence type="ECO:0000313" key="2">
    <source>
        <dbReference type="Proteomes" id="UP001162880"/>
    </source>
</evidence>
<organism evidence="1 2">
    <name type="scientific">Novosphingobium album</name>
    <name type="common">ex Hu et al. 2023</name>
    <dbReference type="NCBI Taxonomy" id="2930093"/>
    <lineage>
        <taxon>Bacteria</taxon>
        <taxon>Pseudomonadati</taxon>
        <taxon>Pseudomonadota</taxon>
        <taxon>Alphaproteobacteria</taxon>
        <taxon>Sphingomonadales</taxon>
        <taxon>Sphingomonadaceae</taxon>
        <taxon>Novosphingobium</taxon>
    </lineage>
</organism>
<dbReference type="Proteomes" id="UP001162880">
    <property type="component" value="Unassembled WGS sequence"/>
</dbReference>
<protein>
    <submittedName>
        <fullName evidence="1">Uncharacterized protein</fullName>
    </submittedName>
</protein>
<sequence length="57" mass="6405">MEDVPIVHAVERIEAALARVEAAAPALTELRDRHVRFKASVSRSLEQLDQLIENQPD</sequence>
<accession>A0ABT0AXV7</accession>
<comment type="caution">
    <text evidence="1">The sequence shown here is derived from an EMBL/GenBank/DDBJ whole genome shotgun (WGS) entry which is preliminary data.</text>
</comment>
<name>A0ABT0AXV7_9SPHN</name>